<protein>
    <submittedName>
        <fullName evidence="1">DUF1272 domain-containing protein</fullName>
    </submittedName>
</protein>
<name>A0A9X1SRW6_9ACTN</name>
<organism evidence="1 2">
    <name type="scientific">Kineosporia babensis</name>
    <dbReference type="NCBI Taxonomy" id="499548"/>
    <lineage>
        <taxon>Bacteria</taxon>
        <taxon>Bacillati</taxon>
        <taxon>Actinomycetota</taxon>
        <taxon>Actinomycetes</taxon>
        <taxon>Kineosporiales</taxon>
        <taxon>Kineosporiaceae</taxon>
        <taxon>Kineosporia</taxon>
    </lineage>
</organism>
<proteinExistence type="predicted"/>
<reference evidence="1" key="1">
    <citation type="submission" date="2021-11" db="EMBL/GenBank/DDBJ databases">
        <title>Streptomyces corallinus and Kineosporia corallina sp. nov., two new coral-derived marine actinobacteria.</title>
        <authorList>
            <person name="Buangrab K."/>
            <person name="Sutthacheep M."/>
            <person name="Yeemin T."/>
            <person name="Harunari E."/>
            <person name="Igarashi Y."/>
            <person name="Sripreechasak P."/>
            <person name="Kanchanasin P."/>
            <person name="Tanasupawat S."/>
            <person name="Phongsopitanun W."/>
        </authorList>
    </citation>
    <scope>NUCLEOTIDE SEQUENCE</scope>
    <source>
        <strain evidence="1">JCM 31032</strain>
    </source>
</reference>
<evidence type="ECO:0000313" key="2">
    <source>
        <dbReference type="Proteomes" id="UP001138997"/>
    </source>
</evidence>
<accession>A0A9X1SRW6</accession>
<keyword evidence="2" id="KW-1185">Reference proteome</keyword>
<dbReference type="InterPro" id="IPR010696">
    <property type="entry name" value="DUF1272"/>
</dbReference>
<dbReference type="Proteomes" id="UP001138997">
    <property type="component" value="Unassembled WGS sequence"/>
</dbReference>
<dbReference type="RefSeq" id="WP_231438549.1">
    <property type="nucleotide sequence ID" value="NZ_JAJOMB010000001.1"/>
</dbReference>
<dbReference type="EMBL" id="JAJOMB010000001">
    <property type="protein sequence ID" value="MCD5309626.1"/>
    <property type="molecule type" value="Genomic_DNA"/>
</dbReference>
<gene>
    <name evidence="1" type="ORF">LR394_01870</name>
</gene>
<comment type="caution">
    <text evidence="1">The sequence shown here is derived from an EMBL/GenBank/DDBJ whole genome shotgun (WGS) entry which is preliminary data.</text>
</comment>
<sequence length="83" mass="9250">MLELRPNCEACDTDLPADSPDVWICSFECTWCTDCAATFADNACRNDKGNLVSRPIRTPEMLAQFPASTERKHKSELQVVKAS</sequence>
<dbReference type="Pfam" id="PF06906">
    <property type="entry name" value="DUF1272"/>
    <property type="match status" value="1"/>
</dbReference>
<dbReference type="AlphaFoldDB" id="A0A9X1SRW6"/>
<evidence type="ECO:0000313" key="1">
    <source>
        <dbReference type="EMBL" id="MCD5309626.1"/>
    </source>
</evidence>